<reference evidence="1 2" key="1">
    <citation type="submission" date="2016-10" db="EMBL/GenBank/DDBJ databases">
        <authorList>
            <person name="de Groot N.N."/>
        </authorList>
    </citation>
    <scope>NUCLEOTIDE SEQUENCE [LARGE SCALE GENOMIC DNA]</scope>
    <source>
        <strain evidence="1 2">DSM 44637</strain>
    </source>
</reference>
<dbReference type="AlphaFoldDB" id="A0A1I5X555"/>
<gene>
    <name evidence="1" type="ORF">SAMN05421854_11040</name>
</gene>
<accession>A0A1I5X555</accession>
<proteinExistence type="predicted"/>
<organism evidence="1 2">
    <name type="scientific">Amycolatopsis rubida</name>
    <dbReference type="NCBI Taxonomy" id="112413"/>
    <lineage>
        <taxon>Bacteria</taxon>
        <taxon>Bacillati</taxon>
        <taxon>Actinomycetota</taxon>
        <taxon>Actinomycetes</taxon>
        <taxon>Pseudonocardiales</taxon>
        <taxon>Pseudonocardiaceae</taxon>
        <taxon>Amycolatopsis</taxon>
    </lineage>
</organism>
<dbReference type="RefSeq" id="WP_143132529.1">
    <property type="nucleotide sequence ID" value="NZ_FOWC01000010.1"/>
</dbReference>
<name>A0A1I5X555_9PSEU</name>
<evidence type="ECO:0000313" key="2">
    <source>
        <dbReference type="Proteomes" id="UP000199137"/>
    </source>
</evidence>
<sequence>MTTSDTDARLHEQVLAHLKAAGAADAARQAADFVERVQTGRANTPPDNDAKLWGATSFALGTGLSSEDRLIVARQLIAILRRLREPHRRTWAPGDELPTPPPAKMADLDGDVWMHQKAGNGCYRMSSKDRRRNADSIHDYEGVQVWPFLLNAEGPFTEVTSTR</sequence>
<dbReference type="Proteomes" id="UP000199137">
    <property type="component" value="Unassembled WGS sequence"/>
</dbReference>
<evidence type="ECO:0000313" key="1">
    <source>
        <dbReference type="EMBL" id="SFQ27145.1"/>
    </source>
</evidence>
<protein>
    <submittedName>
        <fullName evidence="1">Uncharacterized protein</fullName>
    </submittedName>
</protein>
<dbReference type="EMBL" id="FOWC01000010">
    <property type="protein sequence ID" value="SFQ27145.1"/>
    <property type="molecule type" value="Genomic_DNA"/>
</dbReference>
<dbReference type="OrthoDB" id="3697445at2"/>